<feature type="region of interest" description="Disordered" evidence="1">
    <location>
        <begin position="53"/>
        <end position="146"/>
    </location>
</feature>
<gene>
    <name evidence="2" type="ORF">ONE63_008499</name>
</gene>
<proteinExistence type="predicted"/>
<feature type="compositionally biased region" description="Acidic residues" evidence="1">
    <location>
        <begin position="53"/>
        <end position="63"/>
    </location>
</feature>
<keyword evidence="3" id="KW-1185">Reference proteome</keyword>
<dbReference type="AlphaFoldDB" id="A0AAV7XTZ8"/>
<feature type="compositionally biased region" description="Low complexity" evidence="1">
    <location>
        <begin position="109"/>
        <end position="123"/>
    </location>
</feature>
<feature type="compositionally biased region" description="Basic and acidic residues" evidence="1">
    <location>
        <begin position="81"/>
        <end position="92"/>
    </location>
</feature>
<dbReference type="EMBL" id="JAPTSV010000006">
    <property type="protein sequence ID" value="KAJ1526951.1"/>
    <property type="molecule type" value="Genomic_DNA"/>
</dbReference>
<sequence>MAAARALSTDDEDSTMPGSHSSALTAATMTAAQRHRALLRTLHVSSEDIAAADEDAEDFDDETSLVATARPVSSTRTRNGHSSDRDRDRTDDFCDTTAASTSDSHGACSRSTIPTHPTHSPASPSQPPPPPRPSTPDPGPSLGPPT</sequence>
<feature type="region of interest" description="Disordered" evidence="1">
    <location>
        <begin position="1"/>
        <end position="28"/>
    </location>
</feature>
<accession>A0AAV7XTZ8</accession>
<reference evidence="2" key="1">
    <citation type="submission" date="2022-12" db="EMBL/GenBank/DDBJ databases">
        <title>Chromosome-level genome assembly of the bean flower thrips Megalurothrips usitatus.</title>
        <authorList>
            <person name="Ma L."/>
            <person name="Liu Q."/>
            <person name="Li H."/>
            <person name="Cai W."/>
        </authorList>
    </citation>
    <scope>NUCLEOTIDE SEQUENCE</scope>
    <source>
        <strain evidence="2">Cailab_2022a</strain>
    </source>
</reference>
<evidence type="ECO:0000256" key="1">
    <source>
        <dbReference type="SAM" id="MobiDB-lite"/>
    </source>
</evidence>
<comment type="caution">
    <text evidence="2">The sequence shown here is derived from an EMBL/GenBank/DDBJ whole genome shotgun (WGS) entry which is preliminary data.</text>
</comment>
<organism evidence="2 3">
    <name type="scientific">Megalurothrips usitatus</name>
    <name type="common">bean blossom thrips</name>
    <dbReference type="NCBI Taxonomy" id="439358"/>
    <lineage>
        <taxon>Eukaryota</taxon>
        <taxon>Metazoa</taxon>
        <taxon>Ecdysozoa</taxon>
        <taxon>Arthropoda</taxon>
        <taxon>Hexapoda</taxon>
        <taxon>Insecta</taxon>
        <taxon>Pterygota</taxon>
        <taxon>Neoptera</taxon>
        <taxon>Paraneoptera</taxon>
        <taxon>Thysanoptera</taxon>
        <taxon>Terebrantia</taxon>
        <taxon>Thripoidea</taxon>
        <taxon>Thripidae</taxon>
        <taxon>Megalurothrips</taxon>
    </lineage>
</organism>
<evidence type="ECO:0000313" key="3">
    <source>
        <dbReference type="Proteomes" id="UP001075354"/>
    </source>
</evidence>
<evidence type="ECO:0000313" key="2">
    <source>
        <dbReference type="EMBL" id="KAJ1526951.1"/>
    </source>
</evidence>
<dbReference type="Proteomes" id="UP001075354">
    <property type="component" value="Chromosome 6"/>
</dbReference>
<protein>
    <submittedName>
        <fullName evidence="2">Uncharacterized protein</fullName>
    </submittedName>
</protein>
<name>A0AAV7XTZ8_9NEOP</name>
<feature type="compositionally biased region" description="Pro residues" evidence="1">
    <location>
        <begin position="124"/>
        <end position="146"/>
    </location>
</feature>